<gene>
    <name evidence="1" type="ORF">R4198_16875</name>
</gene>
<protein>
    <submittedName>
        <fullName evidence="1">Uncharacterized protein</fullName>
    </submittedName>
</protein>
<evidence type="ECO:0000313" key="1">
    <source>
        <dbReference type="EMBL" id="MDV7135377.1"/>
    </source>
</evidence>
<comment type="caution">
    <text evidence="1">The sequence shown here is derived from an EMBL/GenBank/DDBJ whole genome shotgun (WGS) entry which is preliminary data.</text>
</comment>
<dbReference type="Proteomes" id="UP001185792">
    <property type="component" value="Unassembled WGS sequence"/>
</dbReference>
<name>A0ABU4EVV1_WILMA</name>
<keyword evidence="2" id="KW-1185">Reference proteome</keyword>
<accession>A0ABU4EVV1</accession>
<sequence>MTTIEIDARDSKRAVEFIRSHIGAARGDAAGLTRVLDQMRNGELNAVRTMFALSELVIGILASVEGPDQVEAGLDRALAGLTAQADQLDAAEQATDEG</sequence>
<dbReference type="RefSeq" id="WP_317713847.1">
    <property type="nucleotide sequence ID" value="NZ_JAWLUM010000003.1"/>
</dbReference>
<dbReference type="EMBL" id="JAWLUM010000003">
    <property type="protein sequence ID" value="MDV7135377.1"/>
    <property type="molecule type" value="Genomic_DNA"/>
</dbReference>
<proteinExistence type="predicted"/>
<evidence type="ECO:0000313" key="2">
    <source>
        <dbReference type="Proteomes" id="UP001185792"/>
    </source>
</evidence>
<reference evidence="1 2" key="1">
    <citation type="submission" date="2023-10" db="EMBL/GenBank/DDBJ databases">
        <title>Development of a sustainable strategy for remediation of hydrocarbon-contaminated territories based on the waste exchange concept.</title>
        <authorList>
            <person name="Krivoruchko A."/>
        </authorList>
    </citation>
    <scope>NUCLEOTIDE SEQUENCE [LARGE SCALE GENOMIC DNA]</scope>
    <source>
        <strain evidence="1 2">IEGM 1236</strain>
    </source>
</reference>
<organism evidence="1 2">
    <name type="scientific">Williamsia marianensis</name>
    <dbReference type="NCBI Taxonomy" id="85044"/>
    <lineage>
        <taxon>Bacteria</taxon>
        <taxon>Bacillati</taxon>
        <taxon>Actinomycetota</taxon>
        <taxon>Actinomycetes</taxon>
        <taxon>Mycobacteriales</taxon>
        <taxon>Nocardiaceae</taxon>
        <taxon>Williamsia</taxon>
    </lineage>
</organism>